<accession>A0A1Q8EUF9</accession>
<evidence type="ECO:0000256" key="2">
    <source>
        <dbReference type="SAM" id="MobiDB-lite"/>
    </source>
</evidence>
<reference evidence="4 5" key="1">
    <citation type="submission" date="2016-12" db="EMBL/GenBank/DDBJ databases">
        <authorList>
            <person name="Song W.-J."/>
            <person name="Kurnit D.M."/>
        </authorList>
    </citation>
    <scope>NUCLEOTIDE SEQUENCE [LARGE SCALE GENOMIC DNA]</scope>
    <source>
        <strain evidence="4 5">PCL1601</strain>
    </source>
</reference>
<dbReference type="PANTHER" id="PTHR37813:SF1">
    <property type="entry name" value="FELS-2 PROPHAGE PROTEIN"/>
    <property type="match status" value="1"/>
</dbReference>
<sequence>MANNQFAIRNAAMEPARPVGAEAGSPGGLTVPMASPGTIGLSSSGLIQALQTASLDIRLLTTAVDALKLAVSQQRPLQGASAGGAKADASGAAKATDKAAGAGQLADLLKPAVAMEAAMADLGRVVYLPGNERADLTEANYRMARVPGIAAGATTAVDLAKVEYIGAKAGIENDKGMSRRLTLQTFAADVGLTATAFKMPAKDVGDMLAGWRTSMNLDRSQTLDLADATHYLGKRPGEAEAADIGAILQRHGAAATSAGLAPEQAAALTAALLNTGTAKADAGGALKNIAAALAKDGPKSEAQREAWQRLEIDPLKLAAPEALTKVLTALQAPTVSAGERSALASTLFGSGDEAALRLSQQLPELRSALAQVADKKQYASSELGDKGSVRQSASTQAATFDARVNRMNASFGAALAPVTEGAMAPVGGVIDGLSSLAEEFPKLAAGLALAGAAIAPVVGRLLKSVLDEVFTQVAKKLLSLAAPSLPSSLGKLFSEGGGCCGGSPGAGQTRGPNRKERRQRDRQERKERQKSPANTARPAKKAVAANAAPRAGLLSRMGRGLGSGFAGVRSVAGRVVRKPLNLLRAGVNVFKGLRNRDPKAIGSGLGTLGGSWAGSASGAALGAALGSVVPILGTAVGGLVGGAIGGWLGSEAGDRLGKEAGGYLGGQPVDRLKAPDEVSKSLMANSATSQQVTLAPVINIYGQDQASSRQLVDMVVQQMQVQIMPLMMSNPLAVRRGAALTDGVA</sequence>
<dbReference type="NCBIfam" id="TIGR01760">
    <property type="entry name" value="tape_meas_TP901"/>
    <property type="match status" value="1"/>
</dbReference>
<dbReference type="OrthoDB" id="6879814at2"/>
<evidence type="ECO:0000259" key="3">
    <source>
        <dbReference type="Pfam" id="PF10145"/>
    </source>
</evidence>
<gene>
    <name evidence="4" type="ORF">BTN82_05535</name>
</gene>
<evidence type="ECO:0000313" key="5">
    <source>
        <dbReference type="Proteomes" id="UP000185578"/>
    </source>
</evidence>
<evidence type="ECO:0000313" key="4">
    <source>
        <dbReference type="EMBL" id="OLF55408.1"/>
    </source>
</evidence>
<evidence type="ECO:0000256" key="1">
    <source>
        <dbReference type="ARBA" id="ARBA00022612"/>
    </source>
</evidence>
<feature type="compositionally biased region" description="Low complexity" evidence="2">
    <location>
        <begin position="533"/>
        <end position="545"/>
    </location>
</feature>
<dbReference type="RefSeq" id="WP_075118161.1">
    <property type="nucleotide sequence ID" value="NZ_MSCT01000006.1"/>
</dbReference>
<dbReference type="Proteomes" id="UP000185578">
    <property type="component" value="Unassembled WGS sequence"/>
</dbReference>
<keyword evidence="1" id="KW-1188">Viral release from host cell</keyword>
<dbReference type="Pfam" id="PF10145">
    <property type="entry name" value="PhageMin_Tail"/>
    <property type="match status" value="1"/>
</dbReference>
<name>A0A1Q8EUF9_9PSED</name>
<dbReference type="AlphaFoldDB" id="A0A1Q8EUF9"/>
<feature type="compositionally biased region" description="Basic and acidic residues" evidence="2">
    <location>
        <begin position="518"/>
        <end position="530"/>
    </location>
</feature>
<organism evidence="4 5">
    <name type="scientific">Pseudomonas chlororaphis</name>
    <dbReference type="NCBI Taxonomy" id="587753"/>
    <lineage>
        <taxon>Bacteria</taxon>
        <taxon>Pseudomonadati</taxon>
        <taxon>Pseudomonadota</taxon>
        <taxon>Gammaproteobacteria</taxon>
        <taxon>Pseudomonadales</taxon>
        <taxon>Pseudomonadaceae</taxon>
        <taxon>Pseudomonas</taxon>
    </lineage>
</organism>
<dbReference type="PANTHER" id="PTHR37813">
    <property type="entry name" value="FELS-2 PROPHAGE PROTEIN"/>
    <property type="match status" value="1"/>
</dbReference>
<comment type="caution">
    <text evidence="4">The sequence shown here is derived from an EMBL/GenBank/DDBJ whole genome shotgun (WGS) entry which is preliminary data.</text>
</comment>
<feature type="domain" description="Phage tail tape measure protein" evidence="3">
    <location>
        <begin position="154"/>
        <end position="349"/>
    </location>
</feature>
<dbReference type="InterPro" id="IPR010090">
    <property type="entry name" value="Phage_tape_meas"/>
</dbReference>
<protein>
    <submittedName>
        <fullName evidence="4">Phage tail tape measure protein</fullName>
    </submittedName>
</protein>
<feature type="region of interest" description="Disordered" evidence="2">
    <location>
        <begin position="500"/>
        <end position="545"/>
    </location>
</feature>
<dbReference type="EMBL" id="MSCT01000006">
    <property type="protein sequence ID" value="OLF55408.1"/>
    <property type="molecule type" value="Genomic_DNA"/>
</dbReference>
<proteinExistence type="predicted"/>